<evidence type="ECO:0000313" key="3">
    <source>
        <dbReference type="EMBL" id="VDN17675.1"/>
    </source>
</evidence>
<reference evidence="5" key="1">
    <citation type="submission" date="2016-06" db="UniProtKB">
        <authorList>
            <consortium name="WormBaseParasite"/>
        </authorList>
    </citation>
    <scope>IDENTIFICATION</scope>
</reference>
<organism evidence="5">
    <name type="scientific">Gongylonema pulchrum</name>
    <dbReference type="NCBI Taxonomy" id="637853"/>
    <lineage>
        <taxon>Eukaryota</taxon>
        <taxon>Metazoa</taxon>
        <taxon>Ecdysozoa</taxon>
        <taxon>Nematoda</taxon>
        <taxon>Chromadorea</taxon>
        <taxon>Rhabditida</taxon>
        <taxon>Spirurina</taxon>
        <taxon>Spiruromorpha</taxon>
        <taxon>Spiruroidea</taxon>
        <taxon>Gongylonematidae</taxon>
        <taxon>Gongylonema</taxon>
    </lineage>
</organism>
<protein>
    <submittedName>
        <fullName evidence="5">Neur_chan_memb domain-containing protein</fullName>
    </submittedName>
</protein>
<keyword evidence="4" id="KW-1185">Reference proteome</keyword>
<evidence type="ECO:0000313" key="4">
    <source>
        <dbReference type="Proteomes" id="UP000271098"/>
    </source>
</evidence>
<dbReference type="AlphaFoldDB" id="A0A183DPG5"/>
<dbReference type="WBParaSite" id="GPUH_0001061901-mRNA-1">
    <property type="protein sequence ID" value="GPUH_0001061901-mRNA-1"/>
    <property type="gene ID" value="GPUH_0001061901"/>
</dbReference>
<dbReference type="EMBL" id="UYRT01078058">
    <property type="protein sequence ID" value="VDN17675.1"/>
    <property type="molecule type" value="Genomic_DNA"/>
</dbReference>
<evidence type="ECO:0000256" key="1">
    <source>
        <dbReference type="SAM" id="MobiDB-lite"/>
    </source>
</evidence>
<name>A0A183DPG5_9BILA</name>
<evidence type="ECO:0000256" key="2">
    <source>
        <dbReference type="SAM" id="Phobius"/>
    </source>
</evidence>
<feature type="compositionally biased region" description="Polar residues" evidence="1">
    <location>
        <begin position="65"/>
        <end position="84"/>
    </location>
</feature>
<evidence type="ECO:0000313" key="5">
    <source>
        <dbReference type="WBParaSite" id="GPUH_0001061901-mRNA-1"/>
    </source>
</evidence>
<accession>A0A183DPG5</accession>
<dbReference type="OrthoDB" id="5814418at2759"/>
<sequence>MWLMTVFLGNVIDMLISGSHIVAEPATEFFVYAFMMIVVIGIFIMLAVRYTYAEDRNMQMKFTEKQSQSIGLEHGNSSTANSYD</sequence>
<feature type="region of interest" description="Disordered" evidence="1">
    <location>
        <begin position="64"/>
        <end position="84"/>
    </location>
</feature>
<gene>
    <name evidence="3" type="ORF">GPUH_LOCUS10606</name>
</gene>
<keyword evidence="2" id="KW-1133">Transmembrane helix</keyword>
<keyword evidence="2" id="KW-0472">Membrane</keyword>
<dbReference type="Proteomes" id="UP000271098">
    <property type="component" value="Unassembled WGS sequence"/>
</dbReference>
<reference evidence="3 4" key="2">
    <citation type="submission" date="2018-11" db="EMBL/GenBank/DDBJ databases">
        <authorList>
            <consortium name="Pathogen Informatics"/>
        </authorList>
    </citation>
    <scope>NUCLEOTIDE SEQUENCE [LARGE SCALE GENOMIC DNA]</scope>
</reference>
<keyword evidence="2" id="KW-0812">Transmembrane</keyword>
<feature type="transmembrane region" description="Helical" evidence="2">
    <location>
        <begin position="29"/>
        <end position="52"/>
    </location>
</feature>
<proteinExistence type="predicted"/>